<dbReference type="EMBL" id="GL379850">
    <property type="protein sequence ID" value="EGT55223.1"/>
    <property type="molecule type" value="Genomic_DNA"/>
</dbReference>
<keyword evidence="2" id="KW-0732">Signal</keyword>
<evidence type="ECO:0000256" key="1">
    <source>
        <dbReference type="SAM" id="Phobius"/>
    </source>
</evidence>
<keyword evidence="1" id="KW-1133">Transmembrane helix</keyword>
<dbReference type="eggNOG" id="ENOG502TGUB">
    <property type="taxonomic scope" value="Eukaryota"/>
</dbReference>
<sequence length="126" mass="14526">MISSSMIVMLISFLLQSLACLSIGTVFEDDKCAELPIKFILLCIHRYFEAFSLASQLLFTIERVLSIQFSRSHGSHYFKVFFVFGIFFINFFSSSYVYSNVIIGGYGVHWLIIFQFAVISNFPVRF</sequence>
<protein>
    <recommendedName>
        <fullName evidence="5">Serpentine receptor class gamma</fullName>
    </recommendedName>
</protein>
<evidence type="ECO:0000313" key="3">
    <source>
        <dbReference type="EMBL" id="EGT55223.1"/>
    </source>
</evidence>
<proteinExistence type="predicted"/>
<feature type="signal peptide" evidence="2">
    <location>
        <begin position="1"/>
        <end position="20"/>
    </location>
</feature>
<keyword evidence="4" id="KW-1185">Reference proteome</keyword>
<dbReference type="InParanoid" id="G0N8N7"/>
<reference evidence="4" key="1">
    <citation type="submission" date="2011-07" db="EMBL/GenBank/DDBJ databases">
        <authorList>
            <consortium name="Caenorhabditis brenneri Sequencing and Analysis Consortium"/>
            <person name="Wilson R.K."/>
        </authorList>
    </citation>
    <scope>NUCLEOTIDE SEQUENCE [LARGE SCALE GENOMIC DNA]</scope>
    <source>
        <strain evidence="4">PB2801</strain>
    </source>
</reference>
<dbReference type="HOGENOM" id="CLU_1983529_0_0_1"/>
<organism evidence="4">
    <name type="scientific">Caenorhabditis brenneri</name>
    <name type="common">Nematode worm</name>
    <dbReference type="NCBI Taxonomy" id="135651"/>
    <lineage>
        <taxon>Eukaryota</taxon>
        <taxon>Metazoa</taxon>
        <taxon>Ecdysozoa</taxon>
        <taxon>Nematoda</taxon>
        <taxon>Chromadorea</taxon>
        <taxon>Rhabditida</taxon>
        <taxon>Rhabditina</taxon>
        <taxon>Rhabditomorpha</taxon>
        <taxon>Rhabditoidea</taxon>
        <taxon>Rhabditidae</taxon>
        <taxon>Peloderinae</taxon>
        <taxon>Caenorhabditis</taxon>
    </lineage>
</organism>
<accession>G0N8N7</accession>
<feature type="transmembrane region" description="Helical" evidence="1">
    <location>
        <begin position="103"/>
        <end position="124"/>
    </location>
</feature>
<evidence type="ECO:0000313" key="4">
    <source>
        <dbReference type="Proteomes" id="UP000008068"/>
    </source>
</evidence>
<evidence type="ECO:0000256" key="2">
    <source>
        <dbReference type="SAM" id="SignalP"/>
    </source>
</evidence>
<dbReference type="AlphaFoldDB" id="G0N8N7"/>
<keyword evidence="1" id="KW-0472">Membrane</keyword>
<feature type="chain" id="PRO_5003404825" description="Serpentine receptor class gamma" evidence="2">
    <location>
        <begin position="21"/>
        <end position="126"/>
    </location>
</feature>
<evidence type="ECO:0008006" key="5">
    <source>
        <dbReference type="Google" id="ProtNLM"/>
    </source>
</evidence>
<dbReference type="OrthoDB" id="5793238at2759"/>
<feature type="transmembrane region" description="Helical" evidence="1">
    <location>
        <begin position="77"/>
        <end position="97"/>
    </location>
</feature>
<name>G0N8N7_CAEBE</name>
<dbReference type="Proteomes" id="UP000008068">
    <property type="component" value="Unassembled WGS sequence"/>
</dbReference>
<keyword evidence="1" id="KW-0812">Transmembrane</keyword>
<gene>
    <name evidence="3" type="ORF">CAEBREN_32512</name>
</gene>